<dbReference type="InterPro" id="IPR055225">
    <property type="entry name" value="DNAJC11-like_beta-barrel"/>
</dbReference>
<feature type="transmembrane region" description="Helical" evidence="4">
    <location>
        <begin position="336"/>
        <end position="357"/>
    </location>
</feature>
<reference evidence="6 7" key="1">
    <citation type="journal article" date="2018" name="Cell">
        <title>The Chara Genome: Secondary Complexity and Implications for Plant Terrestrialization.</title>
        <authorList>
            <person name="Nishiyama T."/>
            <person name="Sakayama H."/>
            <person name="Vries J.D."/>
            <person name="Buschmann H."/>
            <person name="Saint-Marcoux D."/>
            <person name="Ullrich K.K."/>
            <person name="Haas F.B."/>
            <person name="Vanderstraeten L."/>
            <person name="Becker D."/>
            <person name="Lang D."/>
            <person name="Vosolsobe S."/>
            <person name="Rombauts S."/>
            <person name="Wilhelmsson P.K.I."/>
            <person name="Janitza P."/>
            <person name="Kern R."/>
            <person name="Heyl A."/>
            <person name="Rumpler F."/>
            <person name="Villalobos L.I.A.C."/>
            <person name="Clay J.M."/>
            <person name="Skokan R."/>
            <person name="Toyoda A."/>
            <person name="Suzuki Y."/>
            <person name="Kagoshima H."/>
            <person name="Schijlen E."/>
            <person name="Tajeshwar N."/>
            <person name="Catarino B."/>
            <person name="Hetherington A.J."/>
            <person name="Saltykova A."/>
            <person name="Bonnot C."/>
            <person name="Breuninger H."/>
            <person name="Symeonidi A."/>
            <person name="Radhakrishnan G.V."/>
            <person name="Van Nieuwerburgh F."/>
            <person name="Deforce D."/>
            <person name="Chang C."/>
            <person name="Karol K.G."/>
            <person name="Hedrich R."/>
            <person name="Ulvskov P."/>
            <person name="Glockner G."/>
            <person name="Delwiche C.F."/>
            <person name="Petrasek J."/>
            <person name="Van de Peer Y."/>
            <person name="Friml J."/>
            <person name="Beilby M."/>
            <person name="Dolan L."/>
            <person name="Kohara Y."/>
            <person name="Sugano S."/>
            <person name="Fujiyama A."/>
            <person name="Delaux P.-M."/>
            <person name="Quint M."/>
            <person name="TheiBen G."/>
            <person name="Hagemann M."/>
            <person name="Harholt J."/>
            <person name="Dunand C."/>
            <person name="Zachgo S."/>
            <person name="Langdale J."/>
            <person name="Maumus F."/>
            <person name="Straeten D.V.D."/>
            <person name="Gould S.B."/>
            <person name="Rensing S.A."/>
        </authorList>
    </citation>
    <scope>NUCLEOTIDE SEQUENCE [LARGE SCALE GENOMIC DNA]</scope>
    <source>
        <strain evidence="6 7">S276</strain>
    </source>
</reference>
<dbReference type="Pfam" id="PF22774">
    <property type="entry name" value="DNAJC11_beta-barrel"/>
    <property type="match status" value="1"/>
</dbReference>
<evidence type="ECO:0000256" key="2">
    <source>
        <dbReference type="ARBA" id="ARBA00023136"/>
    </source>
</evidence>
<dbReference type="Gramene" id="GBG78739">
    <property type="protein sequence ID" value="GBG78739"/>
    <property type="gene ID" value="CBR_g27963"/>
</dbReference>
<dbReference type="Pfam" id="PF00226">
    <property type="entry name" value="DnaJ"/>
    <property type="match status" value="1"/>
</dbReference>
<accession>A0A388L8U6</accession>
<keyword evidence="2 4" id="KW-0472">Membrane</keyword>
<dbReference type="InterPro" id="IPR036869">
    <property type="entry name" value="J_dom_sf"/>
</dbReference>
<evidence type="ECO:0000313" key="7">
    <source>
        <dbReference type="Proteomes" id="UP000265515"/>
    </source>
</evidence>
<dbReference type="PROSITE" id="PS00636">
    <property type="entry name" value="DNAJ_1"/>
    <property type="match status" value="1"/>
</dbReference>
<keyword evidence="4" id="KW-0812">Transmembrane</keyword>
<feature type="domain" description="J" evidence="5">
    <location>
        <begin position="16"/>
        <end position="84"/>
    </location>
</feature>
<comment type="subcellular location">
    <subcellularLocation>
        <location evidence="1">Membrane</location>
    </subcellularLocation>
</comment>
<dbReference type="InterPro" id="IPR001623">
    <property type="entry name" value="DnaJ_domain"/>
</dbReference>
<keyword evidence="7" id="KW-1185">Reference proteome</keyword>
<evidence type="ECO:0000256" key="4">
    <source>
        <dbReference type="SAM" id="Phobius"/>
    </source>
</evidence>
<name>A0A388L8U6_CHABU</name>
<dbReference type="PANTHER" id="PTHR44914:SF1">
    <property type="entry name" value="CHAPERONE PROTEIN DNAJ 13"/>
    <property type="match status" value="1"/>
</dbReference>
<dbReference type="CDD" id="cd06257">
    <property type="entry name" value="DnaJ"/>
    <property type="match status" value="1"/>
</dbReference>
<keyword evidence="3" id="KW-0143">Chaperone</keyword>
<dbReference type="InterPro" id="IPR042162">
    <property type="entry name" value="AtJ13"/>
</dbReference>
<evidence type="ECO:0000259" key="5">
    <source>
        <dbReference type="PROSITE" id="PS50076"/>
    </source>
</evidence>
<dbReference type="GO" id="GO:0055122">
    <property type="term" value="P:response to very low light intensity stimulus"/>
    <property type="evidence" value="ECO:0007669"/>
    <property type="project" value="EnsemblPlants"/>
</dbReference>
<dbReference type="SUPFAM" id="SSF46565">
    <property type="entry name" value="Chaperone J-domain"/>
    <property type="match status" value="1"/>
</dbReference>
<sequence length="472" mass="52474">MATSAGAANAASPDTDLYGLLHVSRDATDEEIRKAYRSIAQIYHPDKYQSPQMQDVAKEQFNRVRDAYEILSDEGRRQVYDIYGLEGLKSGLEIGERLKTKEEIREEFERAQIRQSERRLRSRLHQTGTMAMTIGLNELWESRESQRGFGVQAAGQRDGLGLKQPKAWVPITDMALQSTVQAPLSDKNVLVLGGNLATRKGLGGGNAVLVFKRQCSSYSSWEVVTTAGLRSSIGLQVNRHERSALNGDIRLGTSSFGLSASYSRHFSAVSQGRVSGKLGSSGVEVEIGGTRRISDNSTAGMSCAIGLQGILWKLRYTRGGQRFVLPMLLSSTLNPYFALGAVVIPCSLYIVLKTYLLKPYAAKRKQRRLVTSRKENAAKVREVRKSARGAQTLMENVAKRKRSKEEDRQGLVILEAIYGNLKEWKKDPDREVDEDDEETIPPPWLDVTMPAQFLVDNNGELQFDEGLFGLVP</sequence>
<evidence type="ECO:0000256" key="3">
    <source>
        <dbReference type="ARBA" id="ARBA00023186"/>
    </source>
</evidence>
<proteinExistence type="predicted"/>
<dbReference type="GO" id="GO:0010228">
    <property type="term" value="P:vegetative to reproductive phase transition of meristem"/>
    <property type="evidence" value="ECO:0007669"/>
    <property type="project" value="EnsemblPlants"/>
</dbReference>
<dbReference type="InterPro" id="IPR018253">
    <property type="entry name" value="DnaJ_domain_CS"/>
</dbReference>
<keyword evidence="4" id="KW-1133">Transmembrane helix</keyword>
<dbReference type="PRINTS" id="PR00625">
    <property type="entry name" value="JDOMAIN"/>
</dbReference>
<dbReference type="Pfam" id="PF11875">
    <property type="entry name" value="DnaJ-like_C11_C"/>
    <property type="match status" value="1"/>
</dbReference>
<dbReference type="OMA" id="QLDKHTM"/>
<dbReference type="InterPro" id="IPR024586">
    <property type="entry name" value="DnaJ-like_C11_C"/>
</dbReference>
<dbReference type="GO" id="GO:0016020">
    <property type="term" value="C:membrane"/>
    <property type="evidence" value="ECO:0007669"/>
    <property type="project" value="UniProtKB-SubCell"/>
</dbReference>
<evidence type="ECO:0000256" key="1">
    <source>
        <dbReference type="ARBA" id="ARBA00004370"/>
    </source>
</evidence>
<dbReference type="Proteomes" id="UP000265515">
    <property type="component" value="Unassembled WGS sequence"/>
</dbReference>
<dbReference type="EMBL" id="BFEA01000302">
    <property type="protein sequence ID" value="GBG78739.1"/>
    <property type="molecule type" value="Genomic_DNA"/>
</dbReference>
<dbReference type="AlphaFoldDB" id="A0A388L8U6"/>
<dbReference type="SMART" id="SM00271">
    <property type="entry name" value="DnaJ"/>
    <property type="match status" value="1"/>
</dbReference>
<comment type="caution">
    <text evidence="6">The sequence shown here is derived from an EMBL/GenBank/DDBJ whole genome shotgun (WGS) entry which is preliminary data.</text>
</comment>
<dbReference type="OrthoDB" id="10250354at2759"/>
<evidence type="ECO:0000313" key="6">
    <source>
        <dbReference type="EMBL" id="GBG78739.1"/>
    </source>
</evidence>
<organism evidence="6 7">
    <name type="scientific">Chara braunii</name>
    <name type="common">Braun's stonewort</name>
    <dbReference type="NCBI Taxonomy" id="69332"/>
    <lineage>
        <taxon>Eukaryota</taxon>
        <taxon>Viridiplantae</taxon>
        <taxon>Streptophyta</taxon>
        <taxon>Charophyceae</taxon>
        <taxon>Charales</taxon>
        <taxon>Characeae</taxon>
        <taxon>Chara</taxon>
    </lineage>
</organism>
<gene>
    <name evidence="6" type="ORF">CBR_g27963</name>
</gene>
<dbReference type="STRING" id="69332.A0A388L8U6"/>
<dbReference type="PROSITE" id="PS50076">
    <property type="entry name" value="DNAJ_2"/>
    <property type="match status" value="1"/>
</dbReference>
<protein>
    <recommendedName>
        <fullName evidence="5">J domain-containing protein</fullName>
    </recommendedName>
</protein>
<dbReference type="Gene3D" id="1.10.287.110">
    <property type="entry name" value="DnaJ domain"/>
    <property type="match status" value="1"/>
</dbReference>
<dbReference type="PANTHER" id="PTHR44914">
    <property type="entry name" value="CHAPERONE PROTEIN DNAJ 13"/>
    <property type="match status" value="1"/>
</dbReference>